<accession>A0A1B0FIU9</accession>
<evidence type="ECO:0000256" key="1">
    <source>
        <dbReference type="ARBA" id="ARBA00006019"/>
    </source>
</evidence>
<dbReference type="VEuPathDB" id="VectorBase:GMOY003744"/>
<evidence type="ECO:0000259" key="2">
    <source>
        <dbReference type="Pfam" id="PF00888"/>
    </source>
</evidence>
<proteinExistence type="inferred from homology"/>
<keyword evidence="4" id="KW-1185">Reference proteome</keyword>
<dbReference type="Proteomes" id="UP000092444">
    <property type="component" value="Unassembled WGS sequence"/>
</dbReference>
<dbReference type="InterPro" id="IPR016159">
    <property type="entry name" value="Cullin_repeat-like_dom_sf"/>
</dbReference>
<dbReference type="GO" id="GO:0031625">
    <property type="term" value="F:ubiquitin protein ligase binding"/>
    <property type="evidence" value="ECO:0007669"/>
    <property type="project" value="InterPro"/>
</dbReference>
<feature type="domain" description="Cullin N-terminal" evidence="2">
    <location>
        <begin position="7"/>
        <end position="82"/>
    </location>
</feature>
<sequence length="87" mass="9992">MSTIEYETLLDMIVGEGSDKAINHLIIKNACQMLMTLRINLRPVYENGFEKPFLAQSAAFYEFESQIFLAENNASVYLKNLHVQLFT</sequence>
<name>A0A1B0FIU9_GLOMM</name>
<evidence type="ECO:0000313" key="4">
    <source>
        <dbReference type="Proteomes" id="UP000092444"/>
    </source>
</evidence>
<dbReference type="Pfam" id="PF00888">
    <property type="entry name" value="Cullin"/>
    <property type="match status" value="1"/>
</dbReference>
<dbReference type="EMBL" id="CCAG010001938">
    <property type="status" value="NOT_ANNOTATED_CDS"/>
    <property type="molecule type" value="Genomic_DNA"/>
</dbReference>
<comment type="similarity">
    <text evidence="1">Belongs to the cullin family.</text>
</comment>
<dbReference type="AlphaFoldDB" id="A0A1B0FIU9"/>
<reference evidence="3" key="1">
    <citation type="submission" date="2020-05" db="UniProtKB">
        <authorList>
            <consortium name="EnsemblMetazoa"/>
        </authorList>
    </citation>
    <scope>IDENTIFICATION</scope>
    <source>
        <strain evidence="3">Yale</strain>
    </source>
</reference>
<dbReference type="SUPFAM" id="SSF74788">
    <property type="entry name" value="Cullin repeat-like"/>
    <property type="match status" value="1"/>
</dbReference>
<dbReference type="Gene3D" id="1.20.1310.10">
    <property type="entry name" value="Cullin Repeats"/>
    <property type="match status" value="1"/>
</dbReference>
<protein>
    <recommendedName>
        <fullName evidence="2">Cullin N-terminal domain-containing protein</fullName>
    </recommendedName>
</protein>
<dbReference type="GO" id="GO:0006511">
    <property type="term" value="P:ubiquitin-dependent protein catabolic process"/>
    <property type="evidence" value="ECO:0007669"/>
    <property type="project" value="InterPro"/>
</dbReference>
<evidence type="ECO:0000313" key="3">
    <source>
        <dbReference type="EnsemblMetazoa" id="GMOY003744-PA"/>
    </source>
</evidence>
<dbReference type="STRING" id="37546.A0A1B0FIU9"/>
<organism evidence="3 4">
    <name type="scientific">Glossina morsitans morsitans</name>
    <name type="common">Savannah tsetse fly</name>
    <dbReference type="NCBI Taxonomy" id="37546"/>
    <lineage>
        <taxon>Eukaryota</taxon>
        <taxon>Metazoa</taxon>
        <taxon>Ecdysozoa</taxon>
        <taxon>Arthropoda</taxon>
        <taxon>Hexapoda</taxon>
        <taxon>Insecta</taxon>
        <taxon>Pterygota</taxon>
        <taxon>Neoptera</taxon>
        <taxon>Endopterygota</taxon>
        <taxon>Diptera</taxon>
        <taxon>Brachycera</taxon>
        <taxon>Muscomorpha</taxon>
        <taxon>Hippoboscoidea</taxon>
        <taxon>Glossinidae</taxon>
        <taxon>Glossina</taxon>
    </lineage>
</organism>
<dbReference type="EnsemblMetazoa" id="GMOY003744-RA">
    <property type="protein sequence ID" value="GMOY003744-PA"/>
    <property type="gene ID" value="GMOY003744"/>
</dbReference>
<dbReference type="InterPro" id="IPR001373">
    <property type="entry name" value="Cullin_N"/>
</dbReference>